<dbReference type="PIRSF" id="PIRSF000726">
    <property type="entry name" value="Asp_kin"/>
    <property type="match status" value="1"/>
</dbReference>
<gene>
    <name evidence="21" type="ORF">SAMN05216268_1239</name>
</gene>
<dbReference type="Gene3D" id="3.40.1160.10">
    <property type="entry name" value="Acetylglutamate kinase-like"/>
    <property type="match status" value="1"/>
</dbReference>
<feature type="binding site" evidence="16">
    <location>
        <position position="185"/>
    </location>
    <ligand>
        <name>ATP</name>
        <dbReference type="ChEBI" id="CHEBI:30616"/>
    </ligand>
</feature>
<feature type="binding site" evidence="16">
    <location>
        <position position="47"/>
    </location>
    <ligand>
        <name>substrate</name>
    </ligand>
</feature>
<feature type="binding site" evidence="16">
    <location>
        <begin position="174"/>
        <end position="175"/>
    </location>
    <ligand>
        <name>ATP</name>
        <dbReference type="ChEBI" id="CHEBI:30616"/>
    </ligand>
</feature>
<evidence type="ECO:0000256" key="8">
    <source>
        <dbReference type="ARBA" id="ARBA00022605"/>
    </source>
</evidence>
<keyword evidence="11 17" id="KW-0418">Kinase</keyword>
<dbReference type="CDD" id="cd04246">
    <property type="entry name" value="AAK_AK-DapG-like"/>
    <property type="match status" value="1"/>
</dbReference>
<dbReference type="EC" id="2.7.2.4" evidence="6 17"/>
<evidence type="ECO:0000256" key="12">
    <source>
        <dbReference type="ARBA" id="ARBA00022840"/>
    </source>
</evidence>
<feature type="compositionally biased region" description="Basic and acidic residues" evidence="19">
    <location>
        <begin position="436"/>
        <end position="448"/>
    </location>
</feature>
<protein>
    <recommendedName>
        <fullName evidence="7 17">Aspartokinase</fullName>
        <ecNumber evidence="6 17">2.7.2.4</ecNumber>
    </recommendedName>
</protein>
<dbReference type="PROSITE" id="PS00324">
    <property type="entry name" value="ASPARTOKINASE"/>
    <property type="match status" value="1"/>
</dbReference>
<proteinExistence type="inferred from homology"/>
<evidence type="ECO:0000256" key="6">
    <source>
        <dbReference type="ARBA" id="ARBA00013059"/>
    </source>
</evidence>
<organism evidence="21 22">
    <name type="scientific">Streptomyces yunnanensis</name>
    <dbReference type="NCBI Taxonomy" id="156453"/>
    <lineage>
        <taxon>Bacteria</taxon>
        <taxon>Bacillati</taxon>
        <taxon>Actinomycetota</taxon>
        <taxon>Actinomycetes</taxon>
        <taxon>Kitasatosporales</taxon>
        <taxon>Streptomycetaceae</taxon>
        <taxon>Streptomyces</taxon>
    </lineage>
</organism>
<evidence type="ECO:0000256" key="5">
    <source>
        <dbReference type="ARBA" id="ARBA00010122"/>
    </source>
</evidence>
<evidence type="ECO:0000256" key="15">
    <source>
        <dbReference type="ARBA" id="ARBA00047872"/>
    </source>
</evidence>
<comment type="caution">
    <text evidence="21">The sequence shown here is derived from an EMBL/GenBank/DDBJ whole genome shotgun (WGS) entry which is preliminary data.</text>
</comment>
<evidence type="ECO:0000256" key="17">
    <source>
        <dbReference type="RuleBase" id="RU003448"/>
    </source>
</evidence>
<feature type="binding site" evidence="16">
    <location>
        <begin position="7"/>
        <end position="10"/>
    </location>
    <ligand>
        <name>ATP</name>
        <dbReference type="ChEBI" id="CHEBI:30616"/>
    </ligand>
</feature>
<comment type="similarity">
    <text evidence="5 17">Belongs to the aspartokinase family.</text>
</comment>
<evidence type="ECO:0000313" key="21">
    <source>
        <dbReference type="EMBL" id="SHN18931.1"/>
    </source>
</evidence>
<dbReference type="InterPro" id="IPR018042">
    <property type="entry name" value="Aspartate_kinase_CS"/>
</dbReference>
<comment type="pathway">
    <text evidence="3 18">Amino-acid biosynthesis; L-methionine biosynthesis via de novo pathway; L-homoserine from L-aspartate: step 1/3.</text>
</comment>
<dbReference type="InterPro" id="IPR001048">
    <property type="entry name" value="Asp/Glu/Uridylate_kinase"/>
</dbReference>
<evidence type="ECO:0000256" key="14">
    <source>
        <dbReference type="ARBA" id="ARBA00023154"/>
    </source>
</evidence>
<keyword evidence="13" id="KW-0220">Diaminopimelate biosynthesis</keyword>
<feature type="domain" description="Aspartate/glutamate/uridylate kinase" evidence="20">
    <location>
        <begin position="3"/>
        <end position="230"/>
    </location>
</feature>
<dbReference type="GO" id="GO:0009089">
    <property type="term" value="P:lysine biosynthetic process via diaminopimelate"/>
    <property type="evidence" value="ECO:0007669"/>
    <property type="project" value="InterPro"/>
</dbReference>
<feature type="region of interest" description="Disordered" evidence="19">
    <location>
        <begin position="429"/>
        <end position="459"/>
    </location>
</feature>
<keyword evidence="12 16" id="KW-0067">ATP-binding</keyword>
<dbReference type="EMBL" id="FRBK01000023">
    <property type="protein sequence ID" value="SHN18931.1"/>
    <property type="molecule type" value="Genomic_DNA"/>
</dbReference>
<feature type="binding site" evidence="16">
    <location>
        <position position="180"/>
    </location>
    <ligand>
        <name>ATP</name>
        <dbReference type="ChEBI" id="CHEBI:30616"/>
    </ligand>
</feature>
<evidence type="ECO:0000256" key="9">
    <source>
        <dbReference type="ARBA" id="ARBA00022679"/>
    </source>
</evidence>
<evidence type="ECO:0000256" key="2">
    <source>
        <dbReference type="ARBA" id="ARBA00004766"/>
    </source>
</evidence>
<evidence type="ECO:0000256" key="10">
    <source>
        <dbReference type="ARBA" id="ARBA00022741"/>
    </source>
</evidence>
<evidence type="ECO:0000256" key="1">
    <source>
        <dbReference type="ARBA" id="ARBA00002843"/>
    </source>
</evidence>
<dbReference type="Gene3D" id="3.30.2130.10">
    <property type="entry name" value="VC0802-like"/>
    <property type="match status" value="1"/>
</dbReference>
<dbReference type="NCBIfam" id="TIGR00657">
    <property type="entry name" value="asp_kinases"/>
    <property type="match status" value="1"/>
</dbReference>
<feature type="binding site" evidence="16">
    <location>
        <position position="74"/>
    </location>
    <ligand>
        <name>substrate</name>
    </ligand>
</feature>
<dbReference type="FunFam" id="3.40.1160.10:FF:000002">
    <property type="entry name" value="Aspartokinase"/>
    <property type="match status" value="1"/>
</dbReference>
<evidence type="ECO:0000256" key="19">
    <source>
        <dbReference type="SAM" id="MobiDB-lite"/>
    </source>
</evidence>
<dbReference type="GO" id="GO:0004072">
    <property type="term" value="F:aspartate kinase activity"/>
    <property type="evidence" value="ECO:0007669"/>
    <property type="project" value="UniProtKB-EC"/>
</dbReference>
<evidence type="ECO:0000256" key="4">
    <source>
        <dbReference type="ARBA" id="ARBA00005139"/>
    </source>
</evidence>
<dbReference type="AlphaFoldDB" id="A0A9X8N6X5"/>
<evidence type="ECO:0000256" key="3">
    <source>
        <dbReference type="ARBA" id="ARBA00004986"/>
    </source>
</evidence>
<evidence type="ECO:0000313" key="22">
    <source>
        <dbReference type="Proteomes" id="UP000184388"/>
    </source>
</evidence>
<comment type="pathway">
    <text evidence="4 18">Amino-acid biosynthesis; L-threonine biosynthesis; L-threonine from L-aspartate: step 1/5.</text>
</comment>
<keyword evidence="10 16" id="KW-0547">Nucleotide-binding</keyword>
<keyword evidence="14" id="KW-0457">Lysine biosynthesis</keyword>
<accession>A0A9X8N6X5</accession>
<evidence type="ECO:0000256" key="18">
    <source>
        <dbReference type="RuleBase" id="RU004249"/>
    </source>
</evidence>
<dbReference type="Pfam" id="PF00696">
    <property type="entry name" value="AA_kinase"/>
    <property type="match status" value="1"/>
</dbReference>
<comment type="function">
    <text evidence="1">Catalyzes the phosphorylation of the beta-carboxyl group of aspartic acid with ATP to yield 4-phospho-L-aspartate, which is involved in the branched biosynthetic pathway leading to the biosynthesis of amino acids lysine, threonine, isoleucine and methionine.</text>
</comment>
<evidence type="ECO:0000256" key="11">
    <source>
        <dbReference type="ARBA" id="ARBA00022777"/>
    </source>
</evidence>
<dbReference type="GO" id="GO:0005829">
    <property type="term" value="C:cytosol"/>
    <property type="evidence" value="ECO:0007669"/>
    <property type="project" value="TreeGrafter"/>
</dbReference>
<dbReference type="Proteomes" id="UP000184388">
    <property type="component" value="Unassembled WGS sequence"/>
</dbReference>
<evidence type="ECO:0000259" key="20">
    <source>
        <dbReference type="Pfam" id="PF00696"/>
    </source>
</evidence>
<evidence type="ECO:0000256" key="16">
    <source>
        <dbReference type="PIRSR" id="PIRSR000726-1"/>
    </source>
</evidence>
<dbReference type="GO" id="GO:0009090">
    <property type="term" value="P:homoserine biosynthetic process"/>
    <property type="evidence" value="ECO:0007669"/>
    <property type="project" value="TreeGrafter"/>
</dbReference>
<keyword evidence="9 17" id="KW-0808">Transferase</keyword>
<dbReference type="InterPro" id="IPR036393">
    <property type="entry name" value="AceGlu_kinase-like_sf"/>
</dbReference>
<feature type="binding site" evidence="16">
    <location>
        <begin position="210"/>
        <end position="211"/>
    </location>
    <ligand>
        <name>ATP</name>
        <dbReference type="ChEBI" id="CHEBI:30616"/>
    </ligand>
</feature>
<reference evidence="22" key="1">
    <citation type="submission" date="2016-11" db="EMBL/GenBank/DDBJ databases">
        <authorList>
            <person name="Jaros S."/>
            <person name="Januszkiewicz K."/>
            <person name="Wedrychowicz H."/>
        </authorList>
    </citation>
    <scope>NUCLEOTIDE SEQUENCE [LARGE SCALE GENOMIC DNA]</scope>
    <source>
        <strain evidence="22">CGMCC 4.3555</strain>
    </source>
</reference>
<evidence type="ECO:0000256" key="7">
    <source>
        <dbReference type="ARBA" id="ARBA00016273"/>
    </source>
</evidence>
<dbReference type="SUPFAM" id="SSF53633">
    <property type="entry name" value="Carbamate kinase-like"/>
    <property type="match status" value="1"/>
</dbReference>
<dbReference type="PANTHER" id="PTHR21499">
    <property type="entry name" value="ASPARTATE KINASE"/>
    <property type="match status" value="1"/>
</dbReference>
<dbReference type="PANTHER" id="PTHR21499:SF3">
    <property type="entry name" value="ASPARTOKINASE"/>
    <property type="match status" value="1"/>
</dbReference>
<evidence type="ECO:0000256" key="13">
    <source>
        <dbReference type="ARBA" id="ARBA00022915"/>
    </source>
</evidence>
<dbReference type="InterPro" id="IPR005260">
    <property type="entry name" value="Asp_kin_monofn"/>
</dbReference>
<dbReference type="InterPro" id="IPR001341">
    <property type="entry name" value="Asp_kinase"/>
</dbReference>
<name>A0A9X8N6X5_9ACTN</name>
<keyword evidence="8 18" id="KW-0028">Amino-acid biosynthesis</keyword>
<dbReference type="GO" id="GO:0019877">
    <property type="term" value="P:diaminopimelate biosynthetic process"/>
    <property type="evidence" value="ECO:0007669"/>
    <property type="project" value="UniProtKB-KW"/>
</dbReference>
<sequence>MARIVQKYGGTSVATPEKITEVARQVRTTREAGHDVVVVVSAMGGTTDELLALASAVSERPDLRELDALLCTGEARSAALLSLALNQQGITSRSFGGPEAGIRTDQRHGDASIEKIEPGQLRSALKGGVVPVVAGFQGEAGVGGARTTLGRGGSDTTGVALAAALAADHCEIVTDVSGVYTADPRHVTGARRHTALSYEEMAELATSGAKVLAPSSVEYARTHGVDLKVRSCQSVADPGTWVGNHRPSNVRGTDDSWIAAPNGRPIAGVASQQGLVRCVLRRISADSARRALAALAEHGIGMELCRYGNLGTEGVSDVAFTLSAADSEEARSLLTGAALRGTLDELHWTSNLARLSVVGIGLGREADSVLTMLQALRSVDALGTDLVVAPNALRVLIGESSLADVTQSVHDAFVDGLAVPRIYPVPNQELSSQLGGEHRRPAIGERRRGSNVPALTAVR</sequence>
<dbReference type="GO" id="GO:0005524">
    <property type="term" value="F:ATP binding"/>
    <property type="evidence" value="ECO:0007669"/>
    <property type="project" value="UniProtKB-KW"/>
</dbReference>
<comment type="catalytic activity">
    <reaction evidence="15 17">
        <text>L-aspartate + ATP = 4-phospho-L-aspartate + ADP</text>
        <dbReference type="Rhea" id="RHEA:23776"/>
        <dbReference type="ChEBI" id="CHEBI:29991"/>
        <dbReference type="ChEBI" id="CHEBI:30616"/>
        <dbReference type="ChEBI" id="CHEBI:57535"/>
        <dbReference type="ChEBI" id="CHEBI:456216"/>
        <dbReference type="EC" id="2.7.2.4"/>
    </reaction>
</comment>
<comment type="pathway">
    <text evidence="2 18">Amino-acid biosynthesis; L-lysine biosynthesis via DAP pathway; (S)-tetrahydrodipicolinate from L-aspartate: step 1/4.</text>
</comment>